<dbReference type="SUPFAM" id="SSF50956">
    <property type="entry name" value="Thermostable phytase (3-phytase)"/>
    <property type="match status" value="1"/>
</dbReference>
<dbReference type="InterPro" id="IPR027372">
    <property type="entry name" value="Phytase-like_dom"/>
</dbReference>
<name>A0A4R6QPP3_9BURK</name>
<feature type="compositionally biased region" description="Low complexity" evidence="1">
    <location>
        <begin position="178"/>
        <end position="193"/>
    </location>
</feature>
<dbReference type="InterPro" id="IPR011042">
    <property type="entry name" value="6-blade_b-propeller_TolB-like"/>
</dbReference>
<dbReference type="RefSeq" id="WP_133699878.1">
    <property type="nucleotide sequence ID" value="NZ_SNXS01000002.1"/>
</dbReference>
<protein>
    <submittedName>
        <fullName evidence="5">Putative secreted protein with PEP-CTERM sorting signal</fullName>
    </submittedName>
</protein>
<dbReference type="PANTHER" id="PTHR37957:SF1">
    <property type="entry name" value="PHYTASE-LIKE DOMAIN-CONTAINING PROTEIN"/>
    <property type="match status" value="1"/>
</dbReference>
<dbReference type="Pfam" id="PF07589">
    <property type="entry name" value="PEP-CTERM"/>
    <property type="match status" value="1"/>
</dbReference>
<dbReference type="PANTHER" id="PTHR37957">
    <property type="entry name" value="BLR7070 PROTEIN"/>
    <property type="match status" value="1"/>
</dbReference>
<dbReference type="OrthoDB" id="9798539at2"/>
<accession>A0A4R6QPP3</accession>
<organism evidence="5 6">
    <name type="scientific">Roseateles toxinivorans</name>
    <dbReference type="NCBI Taxonomy" id="270368"/>
    <lineage>
        <taxon>Bacteria</taxon>
        <taxon>Pseudomonadati</taxon>
        <taxon>Pseudomonadota</taxon>
        <taxon>Betaproteobacteria</taxon>
        <taxon>Burkholderiales</taxon>
        <taxon>Sphaerotilaceae</taxon>
        <taxon>Roseateles</taxon>
    </lineage>
</organism>
<evidence type="ECO:0000256" key="1">
    <source>
        <dbReference type="SAM" id="MobiDB-lite"/>
    </source>
</evidence>
<feature type="region of interest" description="Disordered" evidence="1">
    <location>
        <begin position="178"/>
        <end position="197"/>
    </location>
</feature>
<dbReference type="Pfam" id="PF13449">
    <property type="entry name" value="Phytase-like"/>
    <property type="match status" value="1"/>
</dbReference>
<dbReference type="NCBIfam" id="TIGR02595">
    <property type="entry name" value="PEP_CTERM"/>
    <property type="match status" value="1"/>
</dbReference>
<evidence type="ECO:0000259" key="3">
    <source>
        <dbReference type="Pfam" id="PF07589"/>
    </source>
</evidence>
<dbReference type="NCBIfam" id="NF035944">
    <property type="entry name" value="PEPxxWA-CTERM"/>
    <property type="match status" value="1"/>
</dbReference>
<feature type="domain" description="Phytase-like" evidence="4">
    <location>
        <begin position="49"/>
        <end position="370"/>
    </location>
</feature>
<dbReference type="Proteomes" id="UP000295361">
    <property type="component" value="Unassembled WGS sequence"/>
</dbReference>
<keyword evidence="6" id="KW-1185">Reference proteome</keyword>
<feature type="domain" description="Ice-binding protein C-terminal" evidence="3">
    <location>
        <begin position="445"/>
        <end position="469"/>
    </location>
</feature>
<evidence type="ECO:0000313" key="5">
    <source>
        <dbReference type="EMBL" id="TDP72409.1"/>
    </source>
</evidence>
<comment type="caution">
    <text evidence="5">The sequence shown here is derived from an EMBL/GenBank/DDBJ whole genome shotgun (WGS) entry which is preliminary data.</text>
</comment>
<feature type="chain" id="PRO_5020734135" evidence="2">
    <location>
        <begin position="23"/>
        <end position="474"/>
    </location>
</feature>
<dbReference type="EMBL" id="SNXS01000002">
    <property type="protein sequence ID" value="TDP72409.1"/>
    <property type="molecule type" value="Genomic_DNA"/>
</dbReference>
<keyword evidence="2" id="KW-0732">Signal</keyword>
<dbReference type="Gene3D" id="2.120.10.30">
    <property type="entry name" value="TolB, C-terminal domain"/>
    <property type="match status" value="1"/>
</dbReference>
<gene>
    <name evidence="5" type="ORF">DES47_102154</name>
</gene>
<evidence type="ECO:0000259" key="4">
    <source>
        <dbReference type="Pfam" id="PF13449"/>
    </source>
</evidence>
<dbReference type="InterPro" id="IPR013424">
    <property type="entry name" value="Ice-binding_C"/>
</dbReference>
<proteinExistence type="predicted"/>
<dbReference type="InParanoid" id="A0A4R6QPP3"/>
<sequence>MNAKLHALAAAALLAATSLAHAAPSFVNGLALDGAMLDLSGGTSINNGRVGYFSDIYYDTNRKEWWGLSDRGPGGGTMSYDTRVQRFTLDVNQNTGAISNFKIVETVVFKSGLSSLNGLAPAGTTNPGLAFDPEGIVVNPHNGNLLVSDEYGPSVREFNRQGQLLRTFTTPANLVPRNTTTGTYYGNDDGTNNAGKRTNRGMEGLAISPDGKFAFGMLQSAMLDEGGGNGAVNRIVKYDMATGTAVAQYAYEMKRAGQGQGISALVAINDHEFFVLERNNRGVGVGATFATADKEVFRIDLNGATDVTHIDLDSGAAYTKVVKSAQVFDLDANTLAALGGKSPEKWEGLAIGPKLANGSYLMLAGTDNDYSVTQDGVGVQKDVWFDFSQADPYAASIQCPLDQTVNCVKTSNGAAAAWSANYQLLPGVLHAYTISASELGAYTAPVPEPTTWALMLGGLAALGACARRRTRAAE</sequence>
<reference evidence="5 6" key="1">
    <citation type="submission" date="2019-03" db="EMBL/GenBank/DDBJ databases">
        <title>Genomic Encyclopedia of Type Strains, Phase IV (KMG-IV): sequencing the most valuable type-strain genomes for metagenomic binning, comparative biology and taxonomic classification.</title>
        <authorList>
            <person name="Goeker M."/>
        </authorList>
    </citation>
    <scope>NUCLEOTIDE SEQUENCE [LARGE SCALE GENOMIC DNA]</scope>
    <source>
        <strain evidence="5 6">DSM 16998</strain>
    </source>
</reference>
<evidence type="ECO:0000256" key="2">
    <source>
        <dbReference type="SAM" id="SignalP"/>
    </source>
</evidence>
<dbReference type="AlphaFoldDB" id="A0A4R6QPP3"/>
<feature type="signal peptide" evidence="2">
    <location>
        <begin position="1"/>
        <end position="22"/>
    </location>
</feature>
<evidence type="ECO:0000313" key="6">
    <source>
        <dbReference type="Proteomes" id="UP000295361"/>
    </source>
</evidence>
<dbReference type="SUPFAM" id="SSF75011">
    <property type="entry name" value="3-carboxy-cis,cis-mucoante lactonizing enzyme"/>
    <property type="match status" value="1"/>
</dbReference>